<protein>
    <submittedName>
        <fullName evidence="1">Uncharacterized protein</fullName>
    </submittedName>
</protein>
<accession>A0A6J7X8Y8</accession>
<organism evidence="1">
    <name type="scientific">uncultured Caudovirales phage</name>
    <dbReference type="NCBI Taxonomy" id="2100421"/>
    <lineage>
        <taxon>Viruses</taxon>
        <taxon>Duplodnaviria</taxon>
        <taxon>Heunggongvirae</taxon>
        <taxon>Uroviricota</taxon>
        <taxon>Caudoviricetes</taxon>
        <taxon>Peduoviridae</taxon>
        <taxon>Maltschvirus</taxon>
        <taxon>Maltschvirus maltsch</taxon>
    </lineage>
</organism>
<evidence type="ECO:0000313" key="1">
    <source>
        <dbReference type="EMBL" id="CAB5223822.1"/>
    </source>
</evidence>
<proteinExistence type="predicted"/>
<reference evidence="1" key="1">
    <citation type="submission" date="2020-05" db="EMBL/GenBank/DDBJ databases">
        <authorList>
            <person name="Chiriac C."/>
            <person name="Salcher M."/>
            <person name="Ghai R."/>
            <person name="Kavagutti S V."/>
        </authorList>
    </citation>
    <scope>NUCLEOTIDE SEQUENCE</scope>
</reference>
<sequence>MAANDSLVLQIKTDKNFDDLRIGFYQASNPSGFKRMQSFAALNAARTMLRPMKQAAPKGDTTRTPGKLQKAVKARGVRFNKPGAVVGIKGGRTGVFYGWFVVEGRGGVRRTKSGAVSVRPVAARPFVSDTVKKGGNIERAMEGFSATTEKFLNDGAFRATILKFKRGNQR</sequence>
<gene>
    <name evidence="1" type="ORF">UFOVP394_6</name>
</gene>
<dbReference type="EMBL" id="LR798333">
    <property type="protein sequence ID" value="CAB5223822.1"/>
    <property type="molecule type" value="Genomic_DNA"/>
</dbReference>
<name>A0A6J7X8Y8_9CAUD</name>